<comment type="caution">
    <text evidence="1">The sequence shown here is derived from an EMBL/GenBank/DDBJ whole genome shotgun (WGS) entry which is preliminary data.</text>
</comment>
<keyword evidence="2" id="KW-1185">Reference proteome</keyword>
<reference evidence="2" key="1">
    <citation type="journal article" date="2022" name="Mol. Ecol. Resour.">
        <title>The genomes of chicory, endive, great burdock and yacon provide insights into Asteraceae palaeo-polyploidization history and plant inulin production.</title>
        <authorList>
            <person name="Fan W."/>
            <person name="Wang S."/>
            <person name="Wang H."/>
            <person name="Wang A."/>
            <person name="Jiang F."/>
            <person name="Liu H."/>
            <person name="Zhao H."/>
            <person name="Xu D."/>
            <person name="Zhang Y."/>
        </authorList>
    </citation>
    <scope>NUCLEOTIDE SEQUENCE [LARGE SCALE GENOMIC DNA]</scope>
    <source>
        <strain evidence="2">cv. Punajuju</strain>
    </source>
</reference>
<accession>A0ACB8ZMF2</accession>
<protein>
    <submittedName>
        <fullName evidence="1">Uncharacterized protein</fullName>
    </submittedName>
</protein>
<dbReference type="EMBL" id="CM042016">
    <property type="protein sequence ID" value="KAI3698499.1"/>
    <property type="molecule type" value="Genomic_DNA"/>
</dbReference>
<dbReference type="Proteomes" id="UP001055811">
    <property type="component" value="Linkage Group LG08"/>
</dbReference>
<sequence>MKGSVQMASAFIFLIIVLLQVDRSEGDPRSQIVRLTCSQQSVDNQLLSIPNFARTMELIDAQIRMSKSGTAITGTGPNINYGLAECYGDLSVEDCIQCYAEARTVLPNCFLYNGGQIFLDGCFMRSQNYYFFEEYGVSLDSARQAISNAARDAPRNRDYFARQVALSGTANESTYVLADCWGTLNESSCVKCLERASAMILKCLPWSEGRALHTGCFMRYSNTNFLNAEPAGGNNGGKTIAIVVAVTSIVAFIIASIIAFYAWKRRYRSKRIQGSDETKLLTIVNNSSLIFKYSTIEKATGSFDEAHKLGQGGFGIVYKGVLPDGREIAAKRLFFNHWNRAGDFYHEINIISSVDHKNLVKLVGFSCLGPESILIYEYLPNKSLNHFIFDAVRGKELNWAKRFDIIVGIAEGLAYLHENSKSRIIHRDIKAANILLDSRLRAKIADFGLARTFQDDKNHISTEIAGTLGYMAPEYIRKGKLTEKVDVFSFGVLLLEVVTGIPNRGMQTSEDDYSLLWIAWRHFKQGTLEEIFDPNLMLNDDTSSSMKKEIKSVIHIGFLCTQEVPSLRPTMSMTLQMLSKKIEPLPSPSKPPCVPESDTETDELGQIPAMGHRVDNPVSLPTVTHTSFYPR</sequence>
<gene>
    <name evidence="1" type="ORF">L2E82_42093</name>
</gene>
<name>A0ACB8ZMF2_CICIN</name>
<organism evidence="1 2">
    <name type="scientific">Cichorium intybus</name>
    <name type="common">Chicory</name>
    <dbReference type="NCBI Taxonomy" id="13427"/>
    <lineage>
        <taxon>Eukaryota</taxon>
        <taxon>Viridiplantae</taxon>
        <taxon>Streptophyta</taxon>
        <taxon>Embryophyta</taxon>
        <taxon>Tracheophyta</taxon>
        <taxon>Spermatophyta</taxon>
        <taxon>Magnoliopsida</taxon>
        <taxon>eudicotyledons</taxon>
        <taxon>Gunneridae</taxon>
        <taxon>Pentapetalae</taxon>
        <taxon>asterids</taxon>
        <taxon>campanulids</taxon>
        <taxon>Asterales</taxon>
        <taxon>Asteraceae</taxon>
        <taxon>Cichorioideae</taxon>
        <taxon>Cichorieae</taxon>
        <taxon>Cichoriinae</taxon>
        <taxon>Cichorium</taxon>
    </lineage>
</organism>
<evidence type="ECO:0000313" key="2">
    <source>
        <dbReference type="Proteomes" id="UP001055811"/>
    </source>
</evidence>
<reference evidence="1 2" key="2">
    <citation type="journal article" date="2022" name="Mol. Ecol. Resour.">
        <title>The genomes of chicory, endive, great burdock and yacon provide insights into Asteraceae paleo-polyploidization history and plant inulin production.</title>
        <authorList>
            <person name="Fan W."/>
            <person name="Wang S."/>
            <person name="Wang H."/>
            <person name="Wang A."/>
            <person name="Jiang F."/>
            <person name="Liu H."/>
            <person name="Zhao H."/>
            <person name="Xu D."/>
            <person name="Zhang Y."/>
        </authorList>
    </citation>
    <scope>NUCLEOTIDE SEQUENCE [LARGE SCALE GENOMIC DNA]</scope>
    <source>
        <strain evidence="2">cv. Punajuju</strain>
        <tissue evidence="1">Leaves</tissue>
    </source>
</reference>
<proteinExistence type="predicted"/>
<evidence type="ECO:0000313" key="1">
    <source>
        <dbReference type="EMBL" id="KAI3698499.1"/>
    </source>
</evidence>